<feature type="compositionally biased region" description="Low complexity" evidence="1">
    <location>
        <begin position="638"/>
        <end position="649"/>
    </location>
</feature>
<feature type="region of interest" description="Disordered" evidence="1">
    <location>
        <begin position="977"/>
        <end position="1014"/>
    </location>
</feature>
<dbReference type="Gene3D" id="2.40.70.10">
    <property type="entry name" value="Acid Proteases"/>
    <property type="match status" value="1"/>
</dbReference>
<comment type="caution">
    <text evidence="3">The sequence shown here is derived from an EMBL/GenBank/DDBJ whole genome shotgun (WGS) entry which is preliminary data.</text>
</comment>
<dbReference type="AlphaFoldDB" id="A0AAE0I3C5"/>
<dbReference type="CDD" id="cd12087">
    <property type="entry name" value="TM_EGFR-like"/>
    <property type="match status" value="1"/>
</dbReference>
<evidence type="ECO:0000256" key="1">
    <source>
        <dbReference type="SAM" id="MobiDB-lite"/>
    </source>
</evidence>
<reference evidence="3" key="1">
    <citation type="journal article" date="2023" name="Mol. Phylogenet. Evol.">
        <title>Genome-scale phylogeny and comparative genomics of the fungal order Sordariales.</title>
        <authorList>
            <person name="Hensen N."/>
            <person name="Bonometti L."/>
            <person name="Westerberg I."/>
            <person name="Brannstrom I.O."/>
            <person name="Guillou S."/>
            <person name="Cros-Aarteil S."/>
            <person name="Calhoun S."/>
            <person name="Haridas S."/>
            <person name="Kuo A."/>
            <person name="Mondo S."/>
            <person name="Pangilinan J."/>
            <person name="Riley R."/>
            <person name="LaButti K."/>
            <person name="Andreopoulos B."/>
            <person name="Lipzen A."/>
            <person name="Chen C."/>
            <person name="Yan M."/>
            <person name="Daum C."/>
            <person name="Ng V."/>
            <person name="Clum A."/>
            <person name="Steindorff A."/>
            <person name="Ohm R.A."/>
            <person name="Martin F."/>
            <person name="Silar P."/>
            <person name="Natvig D.O."/>
            <person name="Lalanne C."/>
            <person name="Gautier V."/>
            <person name="Ament-Velasquez S.L."/>
            <person name="Kruys A."/>
            <person name="Hutchinson M.I."/>
            <person name="Powell A.J."/>
            <person name="Barry K."/>
            <person name="Miller A.N."/>
            <person name="Grigoriev I.V."/>
            <person name="Debuchy R."/>
            <person name="Gladieux P."/>
            <person name="Hiltunen Thoren M."/>
            <person name="Johannesson H."/>
        </authorList>
    </citation>
    <scope>NUCLEOTIDE SEQUENCE</scope>
    <source>
        <strain evidence="3">CBS 118394</strain>
    </source>
</reference>
<feature type="region of interest" description="Disordered" evidence="1">
    <location>
        <begin position="580"/>
        <end position="649"/>
    </location>
</feature>
<organism evidence="3 4">
    <name type="scientific">Apodospora peruviana</name>
    <dbReference type="NCBI Taxonomy" id="516989"/>
    <lineage>
        <taxon>Eukaryota</taxon>
        <taxon>Fungi</taxon>
        <taxon>Dikarya</taxon>
        <taxon>Ascomycota</taxon>
        <taxon>Pezizomycotina</taxon>
        <taxon>Sordariomycetes</taxon>
        <taxon>Sordariomycetidae</taxon>
        <taxon>Sordariales</taxon>
        <taxon>Lasiosphaeriaceae</taxon>
        <taxon>Apodospora</taxon>
    </lineage>
</organism>
<evidence type="ECO:0000313" key="3">
    <source>
        <dbReference type="EMBL" id="KAK3316866.1"/>
    </source>
</evidence>
<dbReference type="Proteomes" id="UP001283341">
    <property type="component" value="Unassembled WGS sequence"/>
</dbReference>
<dbReference type="PANTHER" id="PTHR38166">
    <property type="entry name" value="C2H2-TYPE DOMAIN-CONTAINING PROTEIN-RELATED"/>
    <property type="match status" value="1"/>
</dbReference>
<sequence>MKMRPRGAWENLPAVIHWATSSALLLCGILLQGRGATAAGTALRVQASSSWHGSDGDWSTFDVSVGSTSQSVQLTVSTTESGLRAYIASDGDDEDSSKILALGHGFNPGSSQTWKDTRISDNDSYPYIDSTQSGLDSVLLSADRPSAVVGIELINSTSQFFAGLGSIGLLNSSGTSGNATYESLIRQLAQNVGDQGIPSLAYGYTAGASYAGKAGVPASLVFGGYDARRVTEEPNLSFALGSSAYYPGGVPEVAVIGLKVTGIGENSTSWNVSHSSEVTLLDASSTFSAVIDPAVAYMWFPTSVCDQLAEIFNLTWHEGLEAYLFANETEFNKFKDDRTLSFTLMFERSDLAGPTRQSTSLTVSAAAFALKMKVPVLMSKNESTARSYREIPYFAFKRRDISEVRPPVIGRAFMQEVYLFTDYDRGLFSLSQAVFPDNPETDFSVINVVSPAPKSTSRISTGTIAGISVGGTFGLVLLVCVWFWLRRRRITKALAVSVGNNQSRSSRWPMTDPPKYERPGYILGVANTQNINSLKPPELVNDSLWMPATTSVSAPRYVSPSITLTPSSCISGVGLGGNQVAELPDDDNTINSKPKIVEAPSPLPPVLPETELSGTTDCSGSHDKRDSQETATSEHDSTSSNLTSASDSSGIAPTLEAYKRRAVDTLMTEFKSLLSHGPHIGVSIRAGGGDSSSSSTQVERVVSSSSKSSGESVAGNKHGRDESNTQNTTKKAKVADGRKFACPFYRRNPKKHLRHRACAGPGWNEVRRVKEHLYRIHALPIFCHRCGTVMPTDADLRAHQRQPQGCEVRLVDLPEGFDKIQEMELRKKKHGESEENRWFAMYRILFPDEDGDLIPSPYYQDGNISDAERQRLDELKQYERFQRREMLRVVRRLLQDAVEGMAGPLEDQLRTQFVNIVQQAQSEVFKAYRADDTKSKPGSSGKGKGLPAPALHVAAQAVMDPMAVSNNLWQTQFSDLGPQTGAYRQGHEPPSSSDLISNHVIPNPHLNPTHLSDDPGLTTGYYYGSELLSQAALQSVFEMGSAPLANFGHAFFPPPAHGPTHDRSSTHSNPNVTTTDSSSGGGFLPGDSQAAELSAAAGSSDYPQIATDDTGHQVGPVSEEEWATIFGGL</sequence>
<evidence type="ECO:0000313" key="4">
    <source>
        <dbReference type="Proteomes" id="UP001283341"/>
    </source>
</evidence>
<feature type="compositionally biased region" description="Low complexity" evidence="1">
    <location>
        <begin position="698"/>
        <end position="713"/>
    </location>
</feature>
<gene>
    <name evidence="3" type="ORF">B0H66DRAFT_641621</name>
</gene>
<proteinExistence type="predicted"/>
<reference evidence="3" key="2">
    <citation type="submission" date="2023-06" db="EMBL/GenBank/DDBJ databases">
        <authorList>
            <consortium name="Lawrence Berkeley National Laboratory"/>
            <person name="Haridas S."/>
            <person name="Hensen N."/>
            <person name="Bonometti L."/>
            <person name="Westerberg I."/>
            <person name="Brannstrom I.O."/>
            <person name="Guillou S."/>
            <person name="Cros-Aarteil S."/>
            <person name="Calhoun S."/>
            <person name="Kuo A."/>
            <person name="Mondo S."/>
            <person name="Pangilinan J."/>
            <person name="Riley R."/>
            <person name="Labutti K."/>
            <person name="Andreopoulos B."/>
            <person name="Lipzen A."/>
            <person name="Chen C."/>
            <person name="Yanf M."/>
            <person name="Daum C."/>
            <person name="Ng V."/>
            <person name="Clum A."/>
            <person name="Steindorff A."/>
            <person name="Ohm R."/>
            <person name="Martin F."/>
            <person name="Silar P."/>
            <person name="Natvig D."/>
            <person name="Lalanne C."/>
            <person name="Gautier V."/>
            <person name="Ament-Velasquez S.L."/>
            <person name="Kruys A."/>
            <person name="Hutchinson M.I."/>
            <person name="Powell A.J."/>
            <person name="Barry K."/>
            <person name="Miller A.N."/>
            <person name="Grigoriev I.V."/>
            <person name="Debuchy R."/>
            <person name="Gladieux P."/>
            <person name="Thoren M.H."/>
            <person name="Johannesson H."/>
        </authorList>
    </citation>
    <scope>NUCLEOTIDE SEQUENCE</scope>
    <source>
        <strain evidence="3">CBS 118394</strain>
    </source>
</reference>
<keyword evidence="2" id="KW-1133">Transmembrane helix</keyword>
<feature type="region of interest" description="Disordered" evidence="1">
    <location>
        <begin position="684"/>
        <end position="733"/>
    </location>
</feature>
<feature type="compositionally biased region" description="Polar residues" evidence="1">
    <location>
        <begin position="1066"/>
        <end position="1078"/>
    </location>
</feature>
<accession>A0AAE0I3C5</accession>
<keyword evidence="2" id="KW-0472">Membrane</keyword>
<keyword evidence="2" id="KW-0812">Transmembrane</keyword>
<keyword evidence="4" id="KW-1185">Reference proteome</keyword>
<name>A0AAE0I3C5_9PEZI</name>
<dbReference type="InterPro" id="IPR021109">
    <property type="entry name" value="Peptidase_aspartic_dom_sf"/>
</dbReference>
<dbReference type="SUPFAM" id="SSF50630">
    <property type="entry name" value="Acid proteases"/>
    <property type="match status" value="1"/>
</dbReference>
<feature type="transmembrane region" description="Helical" evidence="2">
    <location>
        <begin position="464"/>
        <end position="485"/>
    </location>
</feature>
<dbReference type="PANTHER" id="PTHR38166:SF1">
    <property type="entry name" value="C2H2-TYPE DOMAIN-CONTAINING PROTEIN"/>
    <property type="match status" value="1"/>
</dbReference>
<protein>
    <submittedName>
        <fullName evidence="3">Aspartic peptidase domain-containing protein</fullName>
    </submittedName>
</protein>
<dbReference type="EMBL" id="JAUEDM010000005">
    <property type="protein sequence ID" value="KAK3316866.1"/>
    <property type="molecule type" value="Genomic_DNA"/>
</dbReference>
<feature type="region of interest" description="Disordered" evidence="1">
    <location>
        <begin position="1053"/>
        <end position="1117"/>
    </location>
</feature>
<evidence type="ECO:0000256" key="2">
    <source>
        <dbReference type="SAM" id="Phobius"/>
    </source>
</evidence>
<feature type="compositionally biased region" description="Basic and acidic residues" evidence="1">
    <location>
        <begin position="620"/>
        <end position="637"/>
    </location>
</feature>